<comment type="caution">
    <text evidence="4">The sequence shown here is derived from an EMBL/GenBank/DDBJ whole genome shotgun (WGS) entry which is preliminary data.</text>
</comment>
<dbReference type="STRING" id="2282107.A0A286UWK3"/>
<dbReference type="EMBL" id="NBII01000001">
    <property type="protein sequence ID" value="PAV23983.1"/>
    <property type="molecule type" value="Genomic_DNA"/>
</dbReference>
<evidence type="ECO:0000313" key="5">
    <source>
        <dbReference type="Proteomes" id="UP000217199"/>
    </source>
</evidence>
<dbReference type="SMART" id="SM00102">
    <property type="entry name" value="ADF"/>
    <property type="match status" value="1"/>
</dbReference>
<dbReference type="GO" id="GO:0003779">
    <property type="term" value="F:actin binding"/>
    <property type="evidence" value="ECO:0007669"/>
    <property type="project" value="InterPro"/>
</dbReference>
<dbReference type="PROSITE" id="PS51263">
    <property type="entry name" value="ADF_H"/>
    <property type="match status" value="1"/>
</dbReference>
<comment type="subcellular location">
    <subcellularLocation>
        <location evidence="2">Cytoplasm</location>
    </subcellularLocation>
    <subcellularLocation>
        <location evidence="2">Nucleus</location>
    </subcellularLocation>
</comment>
<feature type="domain" description="ADF-H" evidence="3">
    <location>
        <begin position="2"/>
        <end position="136"/>
    </location>
</feature>
<evidence type="ECO:0000256" key="1">
    <source>
        <dbReference type="ARBA" id="ARBA00010055"/>
    </source>
</evidence>
<organism evidence="4 5">
    <name type="scientific">Pyrrhoderma noxium</name>
    <dbReference type="NCBI Taxonomy" id="2282107"/>
    <lineage>
        <taxon>Eukaryota</taxon>
        <taxon>Fungi</taxon>
        <taxon>Dikarya</taxon>
        <taxon>Basidiomycota</taxon>
        <taxon>Agaricomycotina</taxon>
        <taxon>Agaricomycetes</taxon>
        <taxon>Hymenochaetales</taxon>
        <taxon>Hymenochaetaceae</taxon>
        <taxon>Pyrrhoderma</taxon>
    </lineage>
</organism>
<dbReference type="GO" id="GO:0071846">
    <property type="term" value="P:actin filament debranching"/>
    <property type="evidence" value="ECO:0007669"/>
    <property type="project" value="InterPro"/>
</dbReference>
<dbReference type="GO" id="GO:0034316">
    <property type="term" value="P:negative regulation of Arp2/3 complex-mediated actin nucleation"/>
    <property type="evidence" value="ECO:0007669"/>
    <property type="project" value="TreeGrafter"/>
</dbReference>
<sequence length="137" mass="15779">MSQTVDIPKELIDKIRKFRLQPDASSAALVVKIDRKTLSMIEDEKYDNIEMEDLAEELPGHEPRFVVLSYEKKYSDGRRKYHFVILNWCPPGIQTGLLTLYTSALINFKNTVDIQTVIEAREGSEGLTKEFVETELK</sequence>
<gene>
    <name evidence="4" type="ORF">PNOK_0105100</name>
</gene>
<keyword evidence="5" id="KW-1185">Reference proteome</keyword>
<dbReference type="GO" id="GO:0005634">
    <property type="term" value="C:nucleus"/>
    <property type="evidence" value="ECO:0007669"/>
    <property type="project" value="UniProtKB-SubCell"/>
</dbReference>
<dbReference type="GO" id="GO:0071933">
    <property type="term" value="F:Arp2/3 complex binding"/>
    <property type="evidence" value="ECO:0007669"/>
    <property type="project" value="InterPro"/>
</dbReference>
<evidence type="ECO:0000313" key="4">
    <source>
        <dbReference type="EMBL" id="PAV23983.1"/>
    </source>
</evidence>
<dbReference type="InterPro" id="IPR011171">
    <property type="entry name" value="GMF"/>
</dbReference>
<dbReference type="AlphaFoldDB" id="A0A286UWK3"/>
<dbReference type="FunCoup" id="A0A286UWK3">
    <property type="interactions" value="99"/>
</dbReference>
<dbReference type="InParanoid" id="A0A286UWK3"/>
<dbReference type="InterPro" id="IPR002108">
    <property type="entry name" value="ADF-H"/>
</dbReference>
<dbReference type="PANTHER" id="PTHR11249:SF2">
    <property type="entry name" value="GLIA MATURATION FACTOR"/>
    <property type="match status" value="1"/>
</dbReference>
<dbReference type="GO" id="GO:0030479">
    <property type="term" value="C:actin cortical patch"/>
    <property type="evidence" value="ECO:0007669"/>
    <property type="project" value="TreeGrafter"/>
</dbReference>
<dbReference type="Pfam" id="PF00241">
    <property type="entry name" value="Cofilin_ADF"/>
    <property type="match status" value="1"/>
</dbReference>
<evidence type="ECO:0000256" key="2">
    <source>
        <dbReference type="PIRNR" id="PIRNR001788"/>
    </source>
</evidence>
<dbReference type="OrthoDB" id="3919494at2759"/>
<comment type="similarity">
    <text evidence="1 2">Belongs to the actin-binding proteins ADF family. GMF subfamily.</text>
</comment>
<reference evidence="4 5" key="1">
    <citation type="journal article" date="2017" name="Mol. Ecol.">
        <title>Comparative and population genomic landscape of Phellinus noxius: A hypervariable fungus causing root rot in trees.</title>
        <authorList>
            <person name="Chung C.L."/>
            <person name="Lee T.J."/>
            <person name="Akiba M."/>
            <person name="Lee H.H."/>
            <person name="Kuo T.H."/>
            <person name="Liu D."/>
            <person name="Ke H.M."/>
            <person name="Yokoi T."/>
            <person name="Roa M.B."/>
            <person name="Lu M.J."/>
            <person name="Chang Y.Y."/>
            <person name="Ann P.J."/>
            <person name="Tsai J.N."/>
            <person name="Chen C.Y."/>
            <person name="Tzean S.S."/>
            <person name="Ota Y."/>
            <person name="Hattori T."/>
            <person name="Sahashi N."/>
            <person name="Liou R.F."/>
            <person name="Kikuchi T."/>
            <person name="Tsai I.J."/>
        </authorList>
    </citation>
    <scope>NUCLEOTIDE SEQUENCE [LARGE SCALE GENOMIC DNA]</scope>
    <source>
        <strain evidence="4 5">FFPRI411160</strain>
    </source>
</reference>
<keyword evidence="2" id="KW-0963">Cytoplasm</keyword>
<dbReference type="Proteomes" id="UP000217199">
    <property type="component" value="Unassembled WGS sequence"/>
</dbReference>
<dbReference type="InterPro" id="IPR029006">
    <property type="entry name" value="ADF-H/Gelsolin-like_dom_sf"/>
</dbReference>
<keyword evidence="2" id="KW-0539">Nucleus</keyword>
<accession>A0A286UWK3</accession>
<proteinExistence type="inferred from homology"/>
<dbReference type="Gene3D" id="3.40.20.10">
    <property type="entry name" value="Severin"/>
    <property type="match status" value="1"/>
</dbReference>
<evidence type="ECO:0000259" key="3">
    <source>
        <dbReference type="PROSITE" id="PS51263"/>
    </source>
</evidence>
<dbReference type="CDD" id="cd11283">
    <property type="entry name" value="ADF_GMF-beta_like"/>
    <property type="match status" value="1"/>
</dbReference>
<name>A0A286UWK3_9AGAM</name>
<dbReference type="SUPFAM" id="SSF55753">
    <property type="entry name" value="Actin depolymerizing proteins"/>
    <property type="match status" value="1"/>
</dbReference>
<dbReference type="PIRSF" id="PIRSF001788">
    <property type="entry name" value="GMF-beta"/>
    <property type="match status" value="1"/>
</dbReference>
<protein>
    <submittedName>
        <fullName evidence="4">Glia maturation factor beta</fullName>
    </submittedName>
</protein>
<dbReference type="PANTHER" id="PTHR11249">
    <property type="entry name" value="GLIAL FACTOR NATURATION FACTOR"/>
    <property type="match status" value="1"/>
</dbReference>